<accession>A0A838CLJ0</accession>
<dbReference type="RefSeq" id="WP_181194786.1">
    <property type="nucleotide sequence ID" value="NZ_JABFEE010000006.1"/>
</dbReference>
<name>A0A838CLJ0_9CORY</name>
<dbReference type="InterPro" id="IPR001387">
    <property type="entry name" value="Cro/C1-type_HTH"/>
</dbReference>
<dbReference type="AlphaFoldDB" id="A0A838CLJ0"/>
<protein>
    <submittedName>
        <fullName evidence="3">Helix-turn-helix transcriptional regulator</fullName>
    </submittedName>
</protein>
<feature type="compositionally biased region" description="Acidic residues" evidence="1">
    <location>
        <begin position="139"/>
        <end position="154"/>
    </location>
</feature>
<sequence length="154" mass="16957">MPRKGSNGPYSVGRDVTRLLKGALIQRGMTQRQLAFHAGISESQVSRILSFEKEMTIDQCEDLCIALSLSIADVFDLAIDERVWGREGEFTVDGFLVAEDPLDAMGRYELRRESGQRNDQARLEILQGGKSDAYAADSSPDEPEEGDEGFGEGP</sequence>
<evidence type="ECO:0000313" key="4">
    <source>
        <dbReference type="Proteomes" id="UP000581408"/>
    </source>
</evidence>
<dbReference type="InterPro" id="IPR010982">
    <property type="entry name" value="Lambda_DNA-bd_dom_sf"/>
</dbReference>
<evidence type="ECO:0000259" key="2">
    <source>
        <dbReference type="PROSITE" id="PS50943"/>
    </source>
</evidence>
<dbReference type="GO" id="GO:0003677">
    <property type="term" value="F:DNA binding"/>
    <property type="evidence" value="ECO:0007669"/>
    <property type="project" value="InterPro"/>
</dbReference>
<dbReference type="EMBL" id="JABFEE010000006">
    <property type="protein sequence ID" value="MBA1835419.1"/>
    <property type="molecule type" value="Genomic_DNA"/>
</dbReference>
<dbReference type="CDD" id="cd00093">
    <property type="entry name" value="HTH_XRE"/>
    <property type="match status" value="1"/>
</dbReference>
<reference evidence="3 4" key="1">
    <citation type="submission" date="2020-05" db="EMBL/GenBank/DDBJ databases">
        <title>Descriptions of Corynebacterium xxxx sp. nov., Corynebacterium yyyy sp. nov. and Corynebacterium zzzz sp. nov.</title>
        <authorList>
            <person name="Zhang G."/>
        </authorList>
    </citation>
    <scope>NUCLEOTIDE SEQUENCE [LARGE SCALE GENOMIC DNA]</scope>
    <source>
        <strain evidence="4">zg-915</strain>
    </source>
</reference>
<dbReference type="Proteomes" id="UP000581408">
    <property type="component" value="Unassembled WGS sequence"/>
</dbReference>
<dbReference type="Pfam" id="PF13443">
    <property type="entry name" value="HTH_26"/>
    <property type="match status" value="1"/>
</dbReference>
<organism evidence="3 4">
    <name type="scientific">Corynebacterium wankanglinii</name>
    <dbReference type="NCBI Taxonomy" id="2735136"/>
    <lineage>
        <taxon>Bacteria</taxon>
        <taxon>Bacillati</taxon>
        <taxon>Actinomycetota</taxon>
        <taxon>Actinomycetes</taxon>
        <taxon>Mycobacteriales</taxon>
        <taxon>Corynebacteriaceae</taxon>
        <taxon>Corynebacterium</taxon>
    </lineage>
</organism>
<dbReference type="SUPFAM" id="SSF47413">
    <property type="entry name" value="lambda repressor-like DNA-binding domains"/>
    <property type="match status" value="1"/>
</dbReference>
<proteinExistence type="predicted"/>
<feature type="region of interest" description="Disordered" evidence="1">
    <location>
        <begin position="128"/>
        <end position="154"/>
    </location>
</feature>
<comment type="caution">
    <text evidence="3">The sequence shown here is derived from an EMBL/GenBank/DDBJ whole genome shotgun (WGS) entry which is preliminary data.</text>
</comment>
<gene>
    <name evidence="3" type="ORF">HMC16_06745</name>
</gene>
<dbReference type="Gene3D" id="1.10.260.40">
    <property type="entry name" value="lambda repressor-like DNA-binding domains"/>
    <property type="match status" value="1"/>
</dbReference>
<feature type="domain" description="HTH cro/C1-type" evidence="2">
    <location>
        <begin position="20"/>
        <end position="74"/>
    </location>
</feature>
<dbReference type="SMART" id="SM00530">
    <property type="entry name" value="HTH_XRE"/>
    <property type="match status" value="1"/>
</dbReference>
<evidence type="ECO:0000313" key="3">
    <source>
        <dbReference type="EMBL" id="MBA1835419.1"/>
    </source>
</evidence>
<dbReference type="PROSITE" id="PS50943">
    <property type="entry name" value="HTH_CROC1"/>
    <property type="match status" value="1"/>
</dbReference>
<evidence type="ECO:0000256" key="1">
    <source>
        <dbReference type="SAM" id="MobiDB-lite"/>
    </source>
</evidence>